<accession>A0ABN3BFJ5</accession>
<gene>
    <name evidence="2" type="ORF">GCM10009787_22580</name>
</gene>
<protein>
    <submittedName>
        <fullName evidence="2">Uncharacterized protein</fullName>
    </submittedName>
</protein>
<name>A0ABN3BFJ5_9ACTN</name>
<dbReference type="Proteomes" id="UP001501391">
    <property type="component" value="Unassembled WGS sequence"/>
</dbReference>
<feature type="region of interest" description="Disordered" evidence="1">
    <location>
        <begin position="1"/>
        <end position="112"/>
    </location>
</feature>
<reference evidence="2 3" key="1">
    <citation type="journal article" date="2019" name="Int. J. Syst. Evol. Microbiol.">
        <title>The Global Catalogue of Microorganisms (GCM) 10K type strain sequencing project: providing services to taxonomists for standard genome sequencing and annotation.</title>
        <authorList>
            <consortium name="The Broad Institute Genomics Platform"/>
            <consortium name="The Broad Institute Genome Sequencing Center for Infectious Disease"/>
            <person name="Wu L."/>
            <person name="Ma J."/>
        </authorList>
    </citation>
    <scope>NUCLEOTIDE SEQUENCE [LARGE SCALE GENOMIC DNA]</scope>
    <source>
        <strain evidence="2 3">JCM 14924</strain>
    </source>
</reference>
<proteinExistence type="predicted"/>
<keyword evidence="3" id="KW-1185">Reference proteome</keyword>
<comment type="caution">
    <text evidence="2">The sequence shown here is derived from an EMBL/GenBank/DDBJ whole genome shotgun (WGS) entry which is preliminary data.</text>
</comment>
<evidence type="ECO:0000313" key="2">
    <source>
        <dbReference type="EMBL" id="GAA2194837.1"/>
    </source>
</evidence>
<feature type="compositionally biased region" description="Basic residues" evidence="1">
    <location>
        <begin position="99"/>
        <end position="112"/>
    </location>
</feature>
<organism evidence="2 3">
    <name type="scientific">Streptomyces bangladeshensis</name>
    <dbReference type="NCBI Taxonomy" id="295352"/>
    <lineage>
        <taxon>Bacteria</taxon>
        <taxon>Bacillati</taxon>
        <taxon>Actinomycetota</taxon>
        <taxon>Actinomycetes</taxon>
        <taxon>Kitasatosporales</taxon>
        <taxon>Streptomycetaceae</taxon>
        <taxon>Streptomyces</taxon>
    </lineage>
</organism>
<sequence>MRPPTRVADPPAAAGVGAGDPRTLSSALRRTPVAPSGHTGPPNDVANSTLSEPGDVPAGRVPAYGRTLCHGSEVSDLGPAPHGGGDQPGSLLVSPRGRGVGRRTLRRRNTQN</sequence>
<dbReference type="EMBL" id="BAAAOQ010000006">
    <property type="protein sequence ID" value="GAA2194837.1"/>
    <property type="molecule type" value="Genomic_DNA"/>
</dbReference>
<evidence type="ECO:0000313" key="3">
    <source>
        <dbReference type="Proteomes" id="UP001501391"/>
    </source>
</evidence>
<evidence type="ECO:0000256" key="1">
    <source>
        <dbReference type="SAM" id="MobiDB-lite"/>
    </source>
</evidence>
<feature type="compositionally biased region" description="Low complexity" evidence="1">
    <location>
        <begin position="7"/>
        <end position="21"/>
    </location>
</feature>